<name>A0A2H9ZW66_9ASPA</name>
<keyword evidence="2" id="KW-1185">Reference proteome</keyword>
<dbReference type="Gene3D" id="1.25.40.10">
    <property type="entry name" value="Tetratricopeptide repeat domain"/>
    <property type="match status" value="1"/>
</dbReference>
<dbReference type="OrthoDB" id="2014168at2759"/>
<dbReference type="PANTHER" id="PTHR46782:SF2">
    <property type="entry name" value="OS07G0545900 PROTEIN"/>
    <property type="match status" value="1"/>
</dbReference>
<dbReference type="InterPro" id="IPR011990">
    <property type="entry name" value="TPR-like_helical_dom_sf"/>
</dbReference>
<evidence type="ECO:0000313" key="2">
    <source>
        <dbReference type="Proteomes" id="UP000236161"/>
    </source>
</evidence>
<accession>A0A2H9ZW66</accession>
<dbReference type="PANTHER" id="PTHR46782">
    <property type="entry name" value="OS01G0757700 PROTEIN"/>
    <property type="match status" value="1"/>
</dbReference>
<reference evidence="1 2" key="1">
    <citation type="journal article" date="2017" name="Nature">
        <title>The Apostasia genome and the evolution of orchids.</title>
        <authorList>
            <person name="Zhang G.Q."/>
            <person name="Liu K.W."/>
            <person name="Li Z."/>
            <person name="Lohaus R."/>
            <person name="Hsiao Y.Y."/>
            <person name="Niu S.C."/>
            <person name="Wang J.Y."/>
            <person name="Lin Y.C."/>
            <person name="Xu Q."/>
            <person name="Chen L.J."/>
            <person name="Yoshida K."/>
            <person name="Fujiwara S."/>
            <person name="Wang Z.W."/>
            <person name="Zhang Y.Q."/>
            <person name="Mitsuda N."/>
            <person name="Wang M."/>
            <person name="Liu G.H."/>
            <person name="Pecoraro L."/>
            <person name="Huang H.X."/>
            <person name="Xiao X.J."/>
            <person name="Lin M."/>
            <person name="Wu X.Y."/>
            <person name="Wu W.L."/>
            <person name="Chen Y.Y."/>
            <person name="Chang S.B."/>
            <person name="Sakamoto S."/>
            <person name="Ohme-Takagi M."/>
            <person name="Yagi M."/>
            <person name="Zeng S.J."/>
            <person name="Shen C.Y."/>
            <person name="Yeh C.M."/>
            <person name="Luo Y.B."/>
            <person name="Tsai W.C."/>
            <person name="Van de Peer Y."/>
            <person name="Liu Z.J."/>
        </authorList>
    </citation>
    <scope>NUCLEOTIDE SEQUENCE [LARGE SCALE GENOMIC DNA]</scope>
    <source>
        <strain evidence="2">cv. Shenzhen</strain>
        <tissue evidence="1">Stem</tissue>
    </source>
</reference>
<dbReference type="AlphaFoldDB" id="A0A2H9ZW66"/>
<proteinExistence type="predicted"/>
<dbReference type="EMBL" id="KZ453122">
    <property type="protein sequence ID" value="PKA47524.1"/>
    <property type="molecule type" value="Genomic_DNA"/>
</dbReference>
<protein>
    <submittedName>
        <fullName evidence="1">Pentatricopeptide repeat-containing protein</fullName>
    </submittedName>
</protein>
<dbReference type="STRING" id="1088818.A0A2H9ZW66"/>
<evidence type="ECO:0000313" key="1">
    <source>
        <dbReference type="EMBL" id="PKA47524.1"/>
    </source>
</evidence>
<sequence length="275" mass="31851">MAQVQSIRLFSKFDHGFIINSLPLNQRQEVPMQLQQSCTRTHWTALTVQVLSVGTVQCQSIQKLKIVKASKKEHHLWVRRDSAGSGQKALNLVRIVSKLPSEKEVIYAALDKWVAWETEFPVIAAAKALEILRKRNNWLRIIQVGKWLLSRGQVLTMGTYDSLLLALDMSARLDEAETIWSMVLQKHTRSVPKRLFSRMIAIFHHHHLPEKILEVFADMEELGVRPDADTVRRVADAFGNLGQKDKQNLVLKKYQNKWKYLYFKGERVRVRAMEE</sequence>
<dbReference type="InterPro" id="IPR044646">
    <property type="entry name" value="EMB1417-like"/>
</dbReference>
<organism evidence="1 2">
    <name type="scientific">Apostasia shenzhenica</name>
    <dbReference type="NCBI Taxonomy" id="1088818"/>
    <lineage>
        <taxon>Eukaryota</taxon>
        <taxon>Viridiplantae</taxon>
        <taxon>Streptophyta</taxon>
        <taxon>Embryophyta</taxon>
        <taxon>Tracheophyta</taxon>
        <taxon>Spermatophyta</taxon>
        <taxon>Magnoliopsida</taxon>
        <taxon>Liliopsida</taxon>
        <taxon>Asparagales</taxon>
        <taxon>Orchidaceae</taxon>
        <taxon>Apostasioideae</taxon>
        <taxon>Apostasia</taxon>
    </lineage>
</organism>
<gene>
    <name evidence="1" type="ORF">AXF42_Ash014720</name>
</gene>
<dbReference type="Proteomes" id="UP000236161">
    <property type="component" value="Unassembled WGS sequence"/>
</dbReference>